<sequence length="558" mass="61281">MNIIAETRATVMARIQEAFQAAVADGALPATDLPEFVVEQPNDKSHGDFASNLAMQLARPARMNPRAIAQALVDRLDTSAPIDHVDLAGPGFINFTLTADYLTPVLAAVQAEDRDYGKSDVGGGRRVQVEFVSANPTGLLHMGNARGGALGDVLAGVLNLAGYQADKEYYINDTGNQVNLLGRSVEARYFEALGQGDAYPLPEDGYQGADIAETARHLLAQDGEVYVNMDRDERLAKMTDFALKEKVKGIRQGLEAFGVSYDHWFSEKSLHESGDVMAAIDALRDRGYVYEKDGAQWLRCTDYGAEKDEVLVRANGIPTYFAADIAYHKNKFDRGYDDLINIWGADHHGHVARLKGALTALGYPGDRLTVILMQLVRLYRDGELVRMSKRAGEFVTLEELIEEVGREAARFFFSMRSPDSPLDFDLSLAKKQSSDNPVYYVQYAHARICSLLSAAGEPVRPAAEVDTALLKEPAEEALLEAIAAWPEKVALAARELAPYHLAYYAKDLANAFHTFYNGCKVLTDDAELKAARLLLADCARITLRNVLLLLGVSAPERM</sequence>
<dbReference type="PROSITE" id="PS00178">
    <property type="entry name" value="AA_TRNA_LIGASE_I"/>
    <property type="match status" value="1"/>
</dbReference>
<dbReference type="InterPro" id="IPR005148">
    <property type="entry name" value="Arg-tRNA-synth_N"/>
</dbReference>
<dbReference type="Proteomes" id="UP000198995">
    <property type="component" value="Unassembled WGS sequence"/>
</dbReference>
<dbReference type="SUPFAM" id="SSF47323">
    <property type="entry name" value="Anticodon-binding domain of a subclass of class I aminoacyl-tRNA synthetases"/>
    <property type="match status" value="1"/>
</dbReference>
<comment type="similarity">
    <text evidence="2 11 12">Belongs to the class-I aminoacyl-tRNA synthetase family.</text>
</comment>
<evidence type="ECO:0000256" key="6">
    <source>
        <dbReference type="ARBA" id="ARBA00022741"/>
    </source>
</evidence>
<dbReference type="AlphaFoldDB" id="A0A1G6WJA6"/>
<dbReference type="InterPro" id="IPR009080">
    <property type="entry name" value="tRNAsynth_Ia_anticodon-bd"/>
</dbReference>
<comment type="catalytic activity">
    <reaction evidence="10 11">
        <text>tRNA(Arg) + L-arginine + ATP = L-arginyl-tRNA(Arg) + AMP + diphosphate</text>
        <dbReference type="Rhea" id="RHEA:20301"/>
        <dbReference type="Rhea" id="RHEA-COMP:9658"/>
        <dbReference type="Rhea" id="RHEA-COMP:9673"/>
        <dbReference type="ChEBI" id="CHEBI:30616"/>
        <dbReference type="ChEBI" id="CHEBI:32682"/>
        <dbReference type="ChEBI" id="CHEBI:33019"/>
        <dbReference type="ChEBI" id="CHEBI:78442"/>
        <dbReference type="ChEBI" id="CHEBI:78513"/>
        <dbReference type="ChEBI" id="CHEBI:456215"/>
        <dbReference type="EC" id="6.1.1.19"/>
    </reaction>
</comment>
<dbReference type="PRINTS" id="PR01038">
    <property type="entry name" value="TRNASYNTHARG"/>
</dbReference>
<dbReference type="OrthoDB" id="9805987at2"/>
<gene>
    <name evidence="11" type="primary">argS</name>
    <name evidence="15" type="ORF">SAMN04489866_10565</name>
</gene>
<keyword evidence="5 11" id="KW-0436">Ligase</keyword>
<dbReference type="FunFam" id="3.40.50.620:FF:000062">
    <property type="entry name" value="Arginine--tRNA ligase"/>
    <property type="match status" value="1"/>
</dbReference>
<accession>A0A1G6WJA6</accession>
<evidence type="ECO:0000256" key="11">
    <source>
        <dbReference type="HAMAP-Rule" id="MF_00123"/>
    </source>
</evidence>
<dbReference type="Pfam" id="PF00750">
    <property type="entry name" value="tRNA-synt_1d"/>
    <property type="match status" value="1"/>
</dbReference>
<feature type="domain" description="Arginyl tRNA synthetase N-terminal" evidence="14">
    <location>
        <begin position="9"/>
        <end position="97"/>
    </location>
</feature>
<keyword evidence="7 11" id="KW-0067">ATP-binding</keyword>
<dbReference type="SMART" id="SM01016">
    <property type="entry name" value="Arg_tRNA_synt_N"/>
    <property type="match status" value="1"/>
</dbReference>
<dbReference type="EMBL" id="FNAF01000005">
    <property type="protein sequence ID" value="SDD65859.1"/>
    <property type="molecule type" value="Genomic_DNA"/>
</dbReference>
<dbReference type="InterPro" id="IPR036695">
    <property type="entry name" value="Arg-tRNA-synth_N_sf"/>
</dbReference>
<evidence type="ECO:0000313" key="16">
    <source>
        <dbReference type="Proteomes" id="UP000198995"/>
    </source>
</evidence>
<evidence type="ECO:0000256" key="9">
    <source>
        <dbReference type="ARBA" id="ARBA00023146"/>
    </source>
</evidence>
<dbReference type="HAMAP" id="MF_00123">
    <property type="entry name" value="Arg_tRNA_synth"/>
    <property type="match status" value="1"/>
</dbReference>
<dbReference type="CDD" id="cd00671">
    <property type="entry name" value="ArgRS_core"/>
    <property type="match status" value="1"/>
</dbReference>
<dbReference type="GO" id="GO:0005737">
    <property type="term" value="C:cytoplasm"/>
    <property type="evidence" value="ECO:0007669"/>
    <property type="project" value="UniProtKB-SubCell"/>
</dbReference>
<dbReference type="InterPro" id="IPR014729">
    <property type="entry name" value="Rossmann-like_a/b/a_fold"/>
</dbReference>
<keyword evidence="4 11" id="KW-0963">Cytoplasm</keyword>
<dbReference type="InterPro" id="IPR035684">
    <property type="entry name" value="ArgRS_core"/>
</dbReference>
<evidence type="ECO:0000256" key="10">
    <source>
        <dbReference type="ARBA" id="ARBA00049339"/>
    </source>
</evidence>
<evidence type="ECO:0000256" key="7">
    <source>
        <dbReference type="ARBA" id="ARBA00022840"/>
    </source>
</evidence>
<dbReference type="PANTHER" id="PTHR11956">
    <property type="entry name" value="ARGINYL-TRNA SYNTHETASE"/>
    <property type="match status" value="1"/>
</dbReference>
<dbReference type="Gene3D" id="3.40.50.620">
    <property type="entry name" value="HUPs"/>
    <property type="match status" value="1"/>
</dbReference>
<evidence type="ECO:0000313" key="15">
    <source>
        <dbReference type="EMBL" id="SDD65859.1"/>
    </source>
</evidence>
<dbReference type="SUPFAM" id="SSF55190">
    <property type="entry name" value="Arginyl-tRNA synthetase (ArgRS), N-terminal 'additional' domain"/>
    <property type="match status" value="1"/>
</dbReference>
<dbReference type="GO" id="GO:0004814">
    <property type="term" value="F:arginine-tRNA ligase activity"/>
    <property type="evidence" value="ECO:0007669"/>
    <property type="project" value="UniProtKB-UniRule"/>
</dbReference>
<proteinExistence type="inferred from homology"/>
<dbReference type="FunFam" id="3.30.1360.70:FF:000003">
    <property type="entry name" value="Arginine--tRNA ligase"/>
    <property type="match status" value="1"/>
</dbReference>
<keyword evidence="8 11" id="KW-0648">Protein biosynthesis</keyword>
<evidence type="ECO:0000256" key="5">
    <source>
        <dbReference type="ARBA" id="ARBA00022598"/>
    </source>
</evidence>
<dbReference type="InterPro" id="IPR001278">
    <property type="entry name" value="Arg-tRNA-ligase"/>
</dbReference>
<dbReference type="Gene3D" id="1.10.730.10">
    <property type="entry name" value="Isoleucyl-tRNA Synthetase, Domain 1"/>
    <property type="match status" value="1"/>
</dbReference>
<dbReference type="STRING" id="2741.SAMN04489866_10565"/>
<dbReference type="Pfam" id="PF03485">
    <property type="entry name" value="Arg_tRNA_synt_N"/>
    <property type="match status" value="1"/>
</dbReference>
<evidence type="ECO:0000259" key="14">
    <source>
        <dbReference type="SMART" id="SM01016"/>
    </source>
</evidence>
<dbReference type="SUPFAM" id="SSF52374">
    <property type="entry name" value="Nucleotidylyl transferase"/>
    <property type="match status" value="1"/>
</dbReference>
<dbReference type="InterPro" id="IPR008909">
    <property type="entry name" value="DALR_anticod-bd"/>
</dbReference>
<dbReference type="InterPro" id="IPR001412">
    <property type="entry name" value="aa-tRNA-synth_I_CS"/>
</dbReference>
<evidence type="ECO:0000259" key="13">
    <source>
        <dbReference type="SMART" id="SM00836"/>
    </source>
</evidence>
<dbReference type="FunFam" id="1.10.730.10:FF:000008">
    <property type="entry name" value="Arginine--tRNA ligase"/>
    <property type="match status" value="1"/>
</dbReference>
<dbReference type="EC" id="6.1.1.19" evidence="11"/>
<dbReference type="GO" id="GO:0005524">
    <property type="term" value="F:ATP binding"/>
    <property type="evidence" value="ECO:0007669"/>
    <property type="project" value="UniProtKB-UniRule"/>
</dbReference>
<reference evidence="15 16" key="1">
    <citation type="submission" date="2016-10" db="EMBL/GenBank/DDBJ databases">
        <authorList>
            <person name="de Groot N.N."/>
        </authorList>
    </citation>
    <scope>NUCLEOTIDE SEQUENCE [LARGE SCALE GENOMIC DNA]</scope>
    <source>
        <strain evidence="15 16">DSM 20475</strain>
    </source>
</reference>
<keyword evidence="6 11" id="KW-0547">Nucleotide-binding</keyword>
<evidence type="ECO:0000256" key="4">
    <source>
        <dbReference type="ARBA" id="ARBA00022490"/>
    </source>
</evidence>
<feature type="short sequence motif" description="'HIGH' region" evidence="11">
    <location>
        <begin position="134"/>
        <end position="144"/>
    </location>
</feature>
<dbReference type="PANTHER" id="PTHR11956:SF5">
    <property type="entry name" value="ARGININE--TRNA LIGASE, CYTOPLASMIC"/>
    <property type="match status" value="1"/>
</dbReference>
<dbReference type="NCBIfam" id="TIGR00456">
    <property type="entry name" value="argS"/>
    <property type="match status" value="1"/>
</dbReference>
<feature type="domain" description="DALR anticodon binding" evidence="13">
    <location>
        <begin position="441"/>
        <end position="558"/>
    </location>
</feature>
<evidence type="ECO:0000256" key="8">
    <source>
        <dbReference type="ARBA" id="ARBA00022917"/>
    </source>
</evidence>
<protein>
    <recommendedName>
        <fullName evidence="11">Arginine--tRNA ligase</fullName>
        <ecNumber evidence="11">6.1.1.19</ecNumber>
    </recommendedName>
    <alternativeName>
        <fullName evidence="11">Arginyl-tRNA synthetase</fullName>
        <shortName evidence="11">ArgRS</shortName>
    </alternativeName>
</protein>
<comment type="subcellular location">
    <subcellularLocation>
        <location evidence="1 11">Cytoplasm</location>
    </subcellularLocation>
</comment>
<dbReference type="Pfam" id="PF05746">
    <property type="entry name" value="DALR_1"/>
    <property type="match status" value="1"/>
</dbReference>
<organism evidence="15 16">
    <name type="scientific">Peptococcus niger</name>
    <dbReference type="NCBI Taxonomy" id="2741"/>
    <lineage>
        <taxon>Bacteria</taxon>
        <taxon>Bacillati</taxon>
        <taxon>Bacillota</taxon>
        <taxon>Clostridia</taxon>
        <taxon>Eubacteriales</taxon>
        <taxon>Peptococcaceae</taxon>
        <taxon>Peptococcus</taxon>
    </lineage>
</organism>
<dbReference type="Gene3D" id="3.30.1360.70">
    <property type="entry name" value="Arginyl tRNA synthetase N-terminal domain"/>
    <property type="match status" value="1"/>
</dbReference>
<dbReference type="RefSeq" id="WP_091791741.1">
    <property type="nucleotide sequence ID" value="NZ_FNAF01000005.1"/>
</dbReference>
<keyword evidence="16" id="KW-1185">Reference proteome</keyword>
<name>A0A1G6WJA6_PEPNI</name>
<evidence type="ECO:0000256" key="3">
    <source>
        <dbReference type="ARBA" id="ARBA00011245"/>
    </source>
</evidence>
<dbReference type="GO" id="GO:0006420">
    <property type="term" value="P:arginyl-tRNA aminoacylation"/>
    <property type="evidence" value="ECO:0007669"/>
    <property type="project" value="UniProtKB-UniRule"/>
</dbReference>
<evidence type="ECO:0000256" key="2">
    <source>
        <dbReference type="ARBA" id="ARBA00005594"/>
    </source>
</evidence>
<dbReference type="SMART" id="SM00836">
    <property type="entry name" value="DALR_1"/>
    <property type="match status" value="1"/>
</dbReference>
<comment type="subunit">
    <text evidence="3 11">Monomer.</text>
</comment>
<keyword evidence="9 11" id="KW-0030">Aminoacyl-tRNA synthetase</keyword>
<evidence type="ECO:0000256" key="12">
    <source>
        <dbReference type="RuleBase" id="RU363038"/>
    </source>
</evidence>
<evidence type="ECO:0000256" key="1">
    <source>
        <dbReference type="ARBA" id="ARBA00004496"/>
    </source>
</evidence>